<keyword evidence="3" id="KW-1185">Reference proteome</keyword>
<evidence type="ECO:0000256" key="1">
    <source>
        <dbReference type="SAM" id="Phobius"/>
    </source>
</evidence>
<evidence type="ECO:0000313" key="2">
    <source>
        <dbReference type="EMBL" id="PWA50588.1"/>
    </source>
</evidence>
<comment type="caution">
    <text evidence="2">The sequence shown here is derived from an EMBL/GenBank/DDBJ whole genome shotgun (WGS) entry which is preliminary data.</text>
</comment>
<accession>A0A2U1LNM2</accession>
<keyword evidence="1" id="KW-0472">Membrane</keyword>
<dbReference type="Proteomes" id="UP000245207">
    <property type="component" value="Unassembled WGS sequence"/>
</dbReference>
<keyword evidence="1" id="KW-1133">Transmembrane helix</keyword>
<sequence length="59" mass="6513">MACSQPIGHTPLYSLTGVCIMAAAYVLFEKLMPLRFMFVVNRTGGIVDVEARVPLSLRK</sequence>
<dbReference type="EMBL" id="PKPP01008480">
    <property type="protein sequence ID" value="PWA50588.1"/>
    <property type="molecule type" value="Genomic_DNA"/>
</dbReference>
<evidence type="ECO:0000313" key="3">
    <source>
        <dbReference type="Proteomes" id="UP000245207"/>
    </source>
</evidence>
<gene>
    <name evidence="2" type="ORF">CTI12_AA471410</name>
</gene>
<dbReference type="AlphaFoldDB" id="A0A2U1LNM2"/>
<proteinExistence type="predicted"/>
<keyword evidence="1" id="KW-0812">Transmembrane</keyword>
<protein>
    <submittedName>
        <fullName evidence="2">Uncharacterized protein</fullName>
    </submittedName>
</protein>
<feature type="transmembrane region" description="Helical" evidence="1">
    <location>
        <begin position="12"/>
        <end position="28"/>
    </location>
</feature>
<reference evidence="2 3" key="1">
    <citation type="journal article" date="2018" name="Mol. Plant">
        <title>The genome of Artemisia annua provides insight into the evolution of Asteraceae family and artemisinin biosynthesis.</title>
        <authorList>
            <person name="Shen Q."/>
            <person name="Zhang L."/>
            <person name="Liao Z."/>
            <person name="Wang S."/>
            <person name="Yan T."/>
            <person name="Shi P."/>
            <person name="Liu M."/>
            <person name="Fu X."/>
            <person name="Pan Q."/>
            <person name="Wang Y."/>
            <person name="Lv Z."/>
            <person name="Lu X."/>
            <person name="Zhang F."/>
            <person name="Jiang W."/>
            <person name="Ma Y."/>
            <person name="Chen M."/>
            <person name="Hao X."/>
            <person name="Li L."/>
            <person name="Tang Y."/>
            <person name="Lv G."/>
            <person name="Zhou Y."/>
            <person name="Sun X."/>
            <person name="Brodelius P.E."/>
            <person name="Rose J.K.C."/>
            <person name="Tang K."/>
        </authorList>
    </citation>
    <scope>NUCLEOTIDE SEQUENCE [LARGE SCALE GENOMIC DNA]</scope>
    <source>
        <strain evidence="3">cv. Huhao1</strain>
        <tissue evidence="2">Leaf</tissue>
    </source>
</reference>
<name>A0A2U1LNM2_ARTAN</name>
<organism evidence="2 3">
    <name type="scientific">Artemisia annua</name>
    <name type="common">Sweet wormwood</name>
    <dbReference type="NCBI Taxonomy" id="35608"/>
    <lineage>
        <taxon>Eukaryota</taxon>
        <taxon>Viridiplantae</taxon>
        <taxon>Streptophyta</taxon>
        <taxon>Embryophyta</taxon>
        <taxon>Tracheophyta</taxon>
        <taxon>Spermatophyta</taxon>
        <taxon>Magnoliopsida</taxon>
        <taxon>eudicotyledons</taxon>
        <taxon>Gunneridae</taxon>
        <taxon>Pentapetalae</taxon>
        <taxon>asterids</taxon>
        <taxon>campanulids</taxon>
        <taxon>Asterales</taxon>
        <taxon>Asteraceae</taxon>
        <taxon>Asteroideae</taxon>
        <taxon>Anthemideae</taxon>
        <taxon>Artemisiinae</taxon>
        <taxon>Artemisia</taxon>
    </lineage>
</organism>